<name>A0A915AZU5_PARUN</name>
<reference evidence="2" key="1">
    <citation type="submission" date="2022-11" db="UniProtKB">
        <authorList>
            <consortium name="WormBaseParasite"/>
        </authorList>
    </citation>
    <scope>IDENTIFICATION</scope>
</reference>
<sequence length="482" mass="53840">MSGKIDFMLKGAASTTNLTVPADSSSQGISDKALCITAVTSLREQSIIVATIIPNRCKKTAVGSMTTERNMAMGGNRARGQNTTGISEHRRIDSRPEAYACIATRRGCDARERHVARDRHASADISAPCALLGTATARTDLFGFRFDERRQKHVVDKLLGEGLVMVNKQRVILEPSISAVWAEAGHLFGERTVQPYEGQFSRWDASSCRGFYYLRPPVMPPTSPEPGATIWEIELLLKSLYAELHDAASPTKDFEECVASVERILQLLEQQGENIDNSQTELCIEKRLPRWALLEVEQAKEADAAWSVRKLRDKLQVIVRIRENMRTAAIGKLTHEGRQAQRQERLTALANYAFVSSVSEKVIIKTIVHEMSPLPLQSARDILRHFVKRGIDATGKEENPIGETHTQTIRTVRLLRHPNSKSETKRPVDFLRPQAIIAIQEPSPEHDKGPQHTADRRDKLLGLWKTTISSLERSGKFGPMTT</sequence>
<dbReference type="Proteomes" id="UP000887569">
    <property type="component" value="Unplaced"/>
</dbReference>
<dbReference type="WBParaSite" id="PgR020_g016_t01">
    <property type="protein sequence ID" value="PgR020_g016_t01"/>
    <property type="gene ID" value="PgR020_g016"/>
</dbReference>
<proteinExistence type="predicted"/>
<keyword evidence="1" id="KW-1185">Reference proteome</keyword>
<dbReference type="AlphaFoldDB" id="A0A915AZU5"/>
<protein>
    <submittedName>
        <fullName evidence="2">Uncharacterized protein</fullName>
    </submittedName>
</protein>
<evidence type="ECO:0000313" key="1">
    <source>
        <dbReference type="Proteomes" id="UP000887569"/>
    </source>
</evidence>
<organism evidence="1 2">
    <name type="scientific">Parascaris univalens</name>
    <name type="common">Nematode worm</name>
    <dbReference type="NCBI Taxonomy" id="6257"/>
    <lineage>
        <taxon>Eukaryota</taxon>
        <taxon>Metazoa</taxon>
        <taxon>Ecdysozoa</taxon>
        <taxon>Nematoda</taxon>
        <taxon>Chromadorea</taxon>
        <taxon>Rhabditida</taxon>
        <taxon>Spirurina</taxon>
        <taxon>Ascaridomorpha</taxon>
        <taxon>Ascaridoidea</taxon>
        <taxon>Ascarididae</taxon>
        <taxon>Parascaris</taxon>
    </lineage>
</organism>
<evidence type="ECO:0000313" key="2">
    <source>
        <dbReference type="WBParaSite" id="PgR020_g016_t01"/>
    </source>
</evidence>
<accession>A0A915AZU5</accession>